<dbReference type="OrthoDB" id="793353at2"/>
<protein>
    <recommendedName>
        <fullName evidence="3">Acyl-coenzyme A thioesterase PaaI, contains HGG motif</fullName>
    </recommendedName>
</protein>
<dbReference type="Proteomes" id="UP000199651">
    <property type="component" value="Unassembled WGS sequence"/>
</dbReference>
<dbReference type="AlphaFoldDB" id="A0A1H0UDY0"/>
<evidence type="ECO:0000313" key="1">
    <source>
        <dbReference type="EMBL" id="SDP64076.1"/>
    </source>
</evidence>
<proteinExistence type="predicted"/>
<organism evidence="1 2">
    <name type="scientific">Actinokineospora alba</name>
    <dbReference type="NCBI Taxonomy" id="504798"/>
    <lineage>
        <taxon>Bacteria</taxon>
        <taxon>Bacillati</taxon>
        <taxon>Actinomycetota</taxon>
        <taxon>Actinomycetes</taxon>
        <taxon>Pseudonocardiales</taxon>
        <taxon>Pseudonocardiaceae</taxon>
        <taxon>Actinokineospora</taxon>
    </lineage>
</organism>
<reference evidence="2" key="1">
    <citation type="submission" date="2016-10" db="EMBL/GenBank/DDBJ databases">
        <authorList>
            <person name="Varghese N."/>
            <person name="Submissions S."/>
        </authorList>
    </citation>
    <scope>NUCLEOTIDE SEQUENCE [LARGE SCALE GENOMIC DNA]</scope>
    <source>
        <strain evidence="2">IBRC-M 10655</strain>
    </source>
</reference>
<dbReference type="RefSeq" id="WP_091381655.1">
    <property type="nucleotide sequence ID" value="NZ_FNDV01000001.1"/>
</dbReference>
<dbReference type="STRING" id="504798.SAMN05421871_101484"/>
<dbReference type="InterPro" id="IPR027961">
    <property type="entry name" value="DUF4442"/>
</dbReference>
<sequence>MTSTKTYVMWRKLAERPLGNRLFSVAMSVRVPYFGTILPTVVDMRPGRCEVRSPKWWGVHNHIHTFHAIAACNLAECAMGMLAEATVPTSHRWIPKGMTVAYTAKANTSLRAVAELPELPTFGTEPFDLPVPVSIVDTEGKEVVAATITIRVSPK</sequence>
<dbReference type="InterPro" id="IPR029069">
    <property type="entry name" value="HotDog_dom_sf"/>
</dbReference>
<dbReference type="Gene3D" id="3.10.129.10">
    <property type="entry name" value="Hotdog Thioesterase"/>
    <property type="match status" value="1"/>
</dbReference>
<dbReference type="SUPFAM" id="SSF54637">
    <property type="entry name" value="Thioesterase/thiol ester dehydrase-isomerase"/>
    <property type="match status" value="1"/>
</dbReference>
<dbReference type="CDD" id="cd03443">
    <property type="entry name" value="PaaI_thioesterase"/>
    <property type="match status" value="1"/>
</dbReference>
<keyword evidence="2" id="KW-1185">Reference proteome</keyword>
<name>A0A1H0UDY0_9PSEU</name>
<evidence type="ECO:0008006" key="3">
    <source>
        <dbReference type="Google" id="ProtNLM"/>
    </source>
</evidence>
<dbReference type="EMBL" id="FNJB01000011">
    <property type="protein sequence ID" value="SDP64076.1"/>
    <property type="molecule type" value="Genomic_DNA"/>
</dbReference>
<dbReference type="Pfam" id="PF14539">
    <property type="entry name" value="DUF4442"/>
    <property type="match status" value="1"/>
</dbReference>
<gene>
    <name evidence="1" type="ORF">SAMN05192558_11197</name>
</gene>
<accession>A0A1H0UDY0</accession>
<evidence type="ECO:0000313" key="2">
    <source>
        <dbReference type="Proteomes" id="UP000199651"/>
    </source>
</evidence>